<feature type="transmembrane region" description="Helical" evidence="6">
    <location>
        <begin position="262"/>
        <end position="280"/>
    </location>
</feature>
<gene>
    <name evidence="8" type="ORF">EDD29_1130</name>
</gene>
<dbReference type="SMART" id="SM00849">
    <property type="entry name" value="Lactamase_B"/>
    <property type="match status" value="1"/>
</dbReference>
<dbReference type="InterPro" id="IPR035681">
    <property type="entry name" value="ComA-like_MBL"/>
</dbReference>
<evidence type="ECO:0000256" key="5">
    <source>
        <dbReference type="ARBA" id="ARBA00023136"/>
    </source>
</evidence>
<proteinExistence type="predicted"/>
<evidence type="ECO:0000256" key="3">
    <source>
        <dbReference type="ARBA" id="ARBA00022692"/>
    </source>
</evidence>
<dbReference type="CDD" id="cd07731">
    <property type="entry name" value="ComA-like_MBL-fold"/>
    <property type="match status" value="1"/>
</dbReference>
<dbReference type="InterPro" id="IPR052159">
    <property type="entry name" value="Competence_DNA_uptake"/>
</dbReference>
<dbReference type="Pfam" id="PF00753">
    <property type="entry name" value="Lactamase_B"/>
    <property type="match status" value="1"/>
</dbReference>
<dbReference type="EMBL" id="RJKE01000001">
    <property type="protein sequence ID" value="ROO83624.1"/>
    <property type="molecule type" value="Genomic_DNA"/>
</dbReference>
<keyword evidence="5 6" id="KW-0472">Membrane</keyword>
<comment type="caution">
    <text evidence="8">The sequence shown here is derived from an EMBL/GenBank/DDBJ whole genome shotgun (WGS) entry which is preliminary data.</text>
</comment>
<dbReference type="NCBIfam" id="TIGR00360">
    <property type="entry name" value="ComEC_N-term"/>
    <property type="match status" value="1"/>
</dbReference>
<dbReference type="PANTHER" id="PTHR30619">
    <property type="entry name" value="DNA INTERNALIZATION/COMPETENCE PROTEIN COMEC/REC2"/>
    <property type="match status" value="1"/>
</dbReference>
<evidence type="ECO:0000313" key="9">
    <source>
        <dbReference type="Proteomes" id="UP000272400"/>
    </source>
</evidence>
<sequence>MGRDVRLVGVAGVVWGMGFWLVRAEWGVEAYWVAGGCAVGGLVGFVRGWRGLAVALVVGAACAVGVGIRVEAVESGAVREVAERRGTAEVEVVVTAGVRRTAKGVVVVEGRAEWVGVRGGVRVRTPVVVMAMEWEGSAGGWEKARVGERVRGGGRFAVPDGGGLVGALVLARGPAEVVGEAGAWQRWAEGVRAGLRGAVDGMAAAPRGVVPGMVLGDVSGVPQRIHEEFRAAGLVHCLVVSGANFSILTAVVLWAGRWAGLGVRRAVVAAGVAAAGFFAVVGAEPSVLRASVMGAIGLFAVFTGRERQGVPSLAGAVILLILLDPGLAGSYGFTLSVTATAGLLLLAPRWRDALHAWGLSRGLSEAVAVPLAAQAAVGPVLAALSGQVGLAAVPANVLAAPGIGVTTVCGFAAAVLAQFSADAARWTAWPAGWAASWVIAVADAFAALPYLVLPWPGGLAGAALLAACTVAAVAAVRVRRVRRLAVAAGAGALVAVAAVRITAPAWPPDGWRFVACDVGQGDALVLAEAPGRAVVVDAGPDPVLVDGCLRRLGVRKVSLVVITHPHADHLAGLSGVLRGRPGAVLAHSPLSGLGPERRAVAAARASPALLAAVQGRRWTHGELTLDVLAPRPGPPPPSGDGTLVNNASVVLLARWPGLSVLLAGDLEEDAQNALRGLVPRVDVLKVPHHGSPRQEPAFLTEGRPRVAVISVGRDNPYGHPAARTLQLLRPARIYRTDLHGDIAISVSNSHLHVHTRP</sequence>
<keyword evidence="3 6" id="KW-0812">Transmembrane</keyword>
<feature type="transmembrane region" description="Helical" evidence="6">
    <location>
        <begin position="287"/>
        <end position="304"/>
    </location>
</feature>
<evidence type="ECO:0000256" key="2">
    <source>
        <dbReference type="ARBA" id="ARBA00022475"/>
    </source>
</evidence>
<dbReference type="InterPro" id="IPR001279">
    <property type="entry name" value="Metallo-B-lactamas"/>
</dbReference>
<feature type="transmembrane region" description="Helical" evidence="6">
    <location>
        <begin position="458"/>
        <end position="478"/>
    </location>
</feature>
<dbReference type="SUPFAM" id="SSF56281">
    <property type="entry name" value="Metallo-hydrolase/oxidoreductase"/>
    <property type="match status" value="1"/>
</dbReference>
<evidence type="ECO:0000259" key="7">
    <source>
        <dbReference type="SMART" id="SM00849"/>
    </source>
</evidence>
<protein>
    <submittedName>
        <fullName evidence="8">Competence protein ComEC</fullName>
    </submittedName>
</protein>
<keyword evidence="4 6" id="KW-1133">Transmembrane helix</keyword>
<dbReference type="InterPro" id="IPR036866">
    <property type="entry name" value="RibonucZ/Hydroxyglut_hydro"/>
</dbReference>
<comment type="subcellular location">
    <subcellularLocation>
        <location evidence="1">Cell membrane</location>
        <topology evidence="1">Multi-pass membrane protein</topology>
    </subcellularLocation>
</comment>
<feature type="transmembrane region" description="Helical" evidence="6">
    <location>
        <begin position="6"/>
        <end position="22"/>
    </location>
</feature>
<feature type="transmembrane region" description="Helical" evidence="6">
    <location>
        <begin position="398"/>
        <end position="419"/>
    </location>
</feature>
<feature type="domain" description="Metallo-beta-lactamase" evidence="7">
    <location>
        <begin position="520"/>
        <end position="713"/>
    </location>
</feature>
<feature type="transmembrane region" description="Helical" evidence="6">
    <location>
        <begin position="485"/>
        <end position="506"/>
    </location>
</feature>
<dbReference type="GO" id="GO:0005886">
    <property type="term" value="C:plasma membrane"/>
    <property type="evidence" value="ECO:0007669"/>
    <property type="project" value="UniProtKB-SubCell"/>
</dbReference>
<accession>A0A3N1CR52</accession>
<feature type="transmembrane region" description="Helical" evidence="6">
    <location>
        <begin position="52"/>
        <end position="70"/>
    </location>
</feature>
<keyword evidence="9" id="KW-1185">Reference proteome</keyword>
<dbReference type="InterPro" id="IPR004477">
    <property type="entry name" value="ComEC_N"/>
</dbReference>
<feature type="transmembrane region" description="Helical" evidence="6">
    <location>
        <begin position="316"/>
        <end position="346"/>
    </location>
</feature>
<feature type="transmembrane region" description="Helical" evidence="6">
    <location>
        <begin position="233"/>
        <end position="256"/>
    </location>
</feature>
<dbReference type="Proteomes" id="UP000272400">
    <property type="component" value="Unassembled WGS sequence"/>
</dbReference>
<dbReference type="Pfam" id="PF03772">
    <property type="entry name" value="Competence"/>
    <property type="match status" value="1"/>
</dbReference>
<dbReference type="Gene3D" id="3.60.15.10">
    <property type="entry name" value="Ribonuclease Z/Hydroxyacylglutathione hydrolase-like"/>
    <property type="match status" value="1"/>
</dbReference>
<organism evidence="8 9">
    <name type="scientific">Actinocorallia herbida</name>
    <dbReference type="NCBI Taxonomy" id="58109"/>
    <lineage>
        <taxon>Bacteria</taxon>
        <taxon>Bacillati</taxon>
        <taxon>Actinomycetota</taxon>
        <taxon>Actinomycetes</taxon>
        <taxon>Streptosporangiales</taxon>
        <taxon>Thermomonosporaceae</taxon>
        <taxon>Actinocorallia</taxon>
    </lineage>
</organism>
<evidence type="ECO:0000313" key="8">
    <source>
        <dbReference type="EMBL" id="ROO83624.1"/>
    </source>
</evidence>
<dbReference type="PANTHER" id="PTHR30619:SF1">
    <property type="entry name" value="RECOMBINATION PROTEIN 2"/>
    <property type="match status" value="1"/>
</dbReference>
<reference evidence="8 9" key="1">
    <citation type="submission" date="2018-11" db="EMBL/GenBank/DDBJ databases">
        <title>Sequencing the genomes of 1000 actinobacteria strains.</title>
        <authorList>
            <person name="Klenk H.-P."/>
        </authorList>
    </citation>
    <scope>NUCLEOTIDE SEQUENCE [LARGE SCALE GENOMIC DNA]</scope>
    <source>
        <strain evidence="8 9">DSM 44254</strain>
    </source>
</reference>
<keyword evidence="2" id="KW-1003">Cell membrane</keyword>
<evidence type="ECO:0000256" key="4">
    <source>
        <dbReference type="ARBA" id="ARBA00022989"/>
    </source>
</evidence>
<name>A0A3N1CR52_9ACTN</name>
<feature type="transmembrane region" description="Helical" evidence="6">
    <location>
        <begin position="29"/>
        <end position="46"/>
    </location>
</feature>
<evidence type="ECO:0000256" key="6">
    <source>
        <dbReference type="SAM" id="Phobius"/>
    </source>
</evidence>
<feature type="transmembrane region" description="Helical" evidence="6">
    <location>
        <begin position="431"/>
        <end position="452"/>
    </location>
</feature>
<evidence type="ECO:0000256" key="1">
    <source>
        <dbReference type="ARBA" id="ARBA00004651"/>
    </source>
</evidence>
<dbReference type="AlphaFoldDB" id="A0A3N1CR52"/>